<dbReference type="Proteomes" id="UP000271162">
    <property type="component" value="Unassembled WGS sequence"/>
</dbReference>
<proteinExistence type="predicted"/>
<reference evidence="4" key="1">
    <citation type="submission" date="2017-02" db="UniProtKB">
        <authorList>
            <consortium name="WormBaseParasite"/>
        </authorList>
    </citation>
    <scope>IDENTIFICATION</scope>
</reference>
<dbReference type="EMBL" id="UYSL01021735">
    <property type="protein sequence ID" value="VDL79025.1"/>
    <property type="molecule type" value="Genomic_DNA"/>
</dbReference>
<name>A0A0N4YFA8_NIPBR</name>
<protein>
    <submittedName>
        <fullName evidence="2 4">Uncharacterized protein</fullName>
    </submittedName>
</protein>
<evidence type="ECO:0000256" key="1">
    <source>
        <dbReference type="SAM" id="MobiDB-lite"/>
    </source>
</evidence>
<keyword evidence="3" id="KW-1185">Reference proteome</keyword>
<dbReference type="WBParaSite" id="NBR_0001543001-mRNA-1">
    <property type="protein sequence ID" value="NBR_0001543001-mRNA-1"/>
    <property type="gene ID" value="NBR_0001543001"/>
</dbReference>
<reference evidence="2 3" key="2">
    <citation type="submission" date="2018-11" db="EMBL/GenBank/DDBJ databases">
        <authorList>
            <consortium name="Pathogen Informatics"/>
        </authorList>
    </citation>
    <scope>NUCLEOTIDE SEQUENCE [LARGE SCALE GENOMIC DNA]</scope>
</reference>
<sequence>MNEFTDKPSEDGFSREFSALIRLLEGHATAIHGEFSLDRTGKRKICGRMAFRNSAGKLPPALLAFPKGFRKIGKFIEDSVQKIKLTDEESTSGYGRPSSLQNAKKKPRKSSAEDDSSLGKR</sequence>
<feature type="region of interest" description="Disordered" evidence="1">
    <location>
        <begin position="86"/>
        <end position="121"/>
    </location>
</feature>
<dbReference type="AlphaFoldDB" id="A0A0N4YFA8"/>
<gene>
    <name evidence="2" type="ORF">NBR_LOCUS15431</name>
</gene>
<evidence type="ECO:0000313" key="4">
    <source>
        <dbReference type="WBParaSite" id="NBR_0001543001-mRNA-1"/>
    </source>
</evidence>
<evidence type="ECO:0000313" key="3">
    <source>
        <dbReference type="Proteomes" id="UP000271162"/>
    </source>
</evidence>
<evidence type="ECO:0000313" key="2">
    <source>
        <dbReference type="EMBL" id="VDL79025.1"/>
    </source>
</evidence>
<organism evidence="4">
    <name type="scientific">Nippostrongylus brasiliensis</name>
    <name type="common">Rat hookworm</name>
    <dbReference type="NCBI Taxonomy" id="27835"/>
    <lineage>
        <taxon>Eukaryota</taxon>
        <taxon>Metazoa</taxon>
        <taxon>Ecdysozoa</taxon>
        <taxon>Nematoda</taxon>
        <taxon>Chromadorea</taxon>
        <taxon>Rhabditida</taxon>
        <taxon>Rhabditina</taxon>
        <taxon>Rhabditomorpha</taxon>
        <taxon>Strongyloidea</taxon>
        <taxon>Heligmosomidae</taxon>
        <taxon>Nippostrongylus</taxon>
    </lineage>
</organism>
<accession>A0A0N4YFA8</accession>